<dbReference type="OrthoDB" id="2121828at2759"/>
<name>A0A9P8SFC0_9HYPO</name>
<organism evidence="10 11">
    <name type="scientific">Hirsutella rhossiliensis</name>
    <dbReference type="NCBI Taxonomy" id="111463"/>
    <lineage>
        <taxon>Eukaryota</taxon>
        <taxon>Fungi</taxon>
        <taxon>Dikarya</taxon>
        <taxon>Ascomycota</taxon>
        <taxon>Pezizomycotina</taxon>
        <taxon>Sordariomycetes</taxon>
        <taxon>Hypocreomycetidae</taxon>
        <taxon>Hypocreales</taxon>
        <taxon>Ophiocordycipitaceae</taxon>
        <taxon>Hirsutella</taxon>
    </lineage>
</organism>
<feature type="domain" description="Plastocyanin-like" evidence="9">
    <location>
        <begin position="104"/>
        <end position="188"/>
    </location>
</feature>
<evidence type="ECO:0000256" key="4">
    <source>
        <dbReference type="ARBA" id="ARBA00023002"/>
    </source>
</evidence>
<evidence type="ECO:0000256" key="7">
    <source>
        <dbReference type="SAM" id="MobiDB-lite"/>
    </source>
</evidence>
<dbReference type="AlphaFoldDB" id="A0A9P8SFC0"/>
<accession>A0A9P8SFC0</accession>
<dbReference type="InterPro" id="IPR011707">
    <property type="entry name" value="Cu-oxidase-like_N"/>
</dbReference>
<evidence type="ECO:0000259" key="8">
    <source>
        <dbReference type="Pfam" id="PF07731"/>
    </source>
</evidence>
<comment type="similarity">
    <text evidence="1">Belongs to the multicopper oxidase family.</text>
</comment>
<keyword evidence="4" id="KW-0560">Oxidoreductase</keyword>
<dbReference type="GO" id="GO:0005507">
    <property type="term" value="F:copper ion binding"/>
    <property type="evidence" value="ECO:0007669"/>
    <property type="project" value="InterPro"/>
</dbReference>
<evidence type="ECO:0000313" key="11">
    <source>
        <dbReference type="Proteomes" id="UP000824596"/>
    </source>
</evidence>
<evidence type="ECO:0000256" key="6">
    <source>
        <dbReference type="ARBA" id="ARBA00023180"/>
    </source>
</evidence>
<dbReference type="Gene3D" id="2.60.40.420">
    <property type="entry name" value="Cupredoxins - blue copper proteins"/>
    <property type="match status" value="3"/>
</dbReference>
<comment type="caution">
    <text evidence="10">The sequence shown here is derived from an EMBL/GenBank/DDBJ whole genome shotgun (WGS) entry which is preliminary data.</text>
</comment>
<evidence type="ECO:0000256" key="3">
    <source>
        <dbReference type="ARBA" id="ARBA00022729"/>
    </source>
</evidence>
<dbReference type="RefSeq" id="XP_044716379.1">
    <property type="nucleotide sequence ID" value="XM_044868382.1"/>
</dbReference>
<dbReference type="EMBL" id="JAIZPD010000014">
    <property type="protein sequence ID" value="KAH0958866.1"/>
    <property type="molecule type" value="Genomic_DNA"/>
</dbReference>
<proteinExistence type="inferred from homology"/>
<dbReference type="InterPro" id="IPR011706">
    <property type="entry name" value="Cu-oxidase_C"/>
</dbReference>
<dbReference type="Proteomes" id="UP000824596">
    <property type="component" value="Unassembled WGS sequence"/>
</dbReference>
<keyword evidence="6" id="KW-0325">Glycoprotein</keyword>
<feature type="domain" description="Plastocyanin-like" evidence="8">
    <location>
        <begin position="405"/>
        <end position="463"/>
    </location>
</feature>
<dbReference type="InterPro" id="IPR008972">
    <property type="entry name" value="Cupredoxin"/>
</dbReference>
<feature type="region of interest" description="Disordered" evidence="7">
    <location>
        <begin position="1"/>
        <end position="29"/>
    </location>
</feature>
<evidence type="ECO:0000256" key="2">
    <source>
        <dbReference type="ARBA" id="ARBA00022723"/>
    </source>
</evidence>
<reference evidence="10" key="1">
    <citation type="submission" date="2021-09" db="EMBL/GenBank/DDBJ databases">
        <title>A high-quality genome of the endoparasitic fungus Hirsutella rhossiliensis with a comparison of Hirsutella genomes reveals transposable elements contributing to genome size variation.</title>
        <authorList>
            <person name="Lin R."/>
            <person name="Jiao Y."/>
            <person name="Sun X."/>
            <person name="Ling J."/>
            <person name="Xie B."/>
            <person name="Cheng X."/>
        </authorList>
    </citation>
    <scope>NUCLEOTIDE SEQUENCE</scope>
    <source>
        <strain evidence="10">HR02</strain>
    </source>
</reference>
<dbReference type="PANTHER" id="PTHR11709:SF414">
    <property type="entry name" value="ADR239WP"/>
    <property type="match status" value="1"/>
</dbReference>
<gene>
    <name evidence="10" type="ORF">HRG_09911</name>
</gene>
<protein>
    <submittedName>
        <fullName evidence="10">Multicopper oxidase domain-containing protein</fullName>
    </submittedName>
</protein>
<dbReference type="InterPro" id="IPR045087">
    <property type="entry name" value="Cu-oxidase_fam"/>
</dbReference>
<evidence type="ECO:0000256" key="5">
    <source>
        <dbReference type="ARBA" id="ARBA00023008"/>
    </source>
</evidence>
<dbReference type="PANTHER" id="PTHR11709">
    <property type="entry name" value="MULTI-COPPER OXIDASE"/>
    <property type="match status" value="1"/>
</dbReference>
<dbReference type="InterPro" id="IPR002355">
    <property type="entry name" value="Cu_oxidase_Cu_BS"/>
</dbReference>
<dbReference type="SUPFAM" id="SSF49503">
    <property type="entry name" value="Cupredoxins"/>
    <property type="match status" value="2"/>
</dbReference>
<evidence type="ECO:0000259" key="9">
    <source>
        <dbReference type="Pfam" id="PF07732"/>
    </source>
</evidence>
<evidence type="ECO:0000313" key="10">
    <source>
        <dbReference type="EMBL" id="KAH0958866.1"/>
    </source>
</evidence>
<dbReference type="Pfam" id="PF07731">
    <property type="entry name" value="Cu-oxidase_2"/>
    <property type="match status" value="1"/>
</dbReference>
<dbReference type="InterPro" id="IPR033138">
    <property type="entry name" value="Cu_oxidase_CS"/>
</dbReference>
<keyword evidence="11" id="KW-1185">Reference proteome</keyword>
<dbReference type="PROSITE" id="PS00080">
    <property type="entry name" value="MULTICOPPER_OXIDASE2"/>
    <property type="match status" value="1"/>
</dbReference>
<dbReference type="GO" id="GO:0016491">
    <property type="term" value="F:oxidoreductase activity"/>
    <property type="evidence" value="ECO:0007669"/>
    <property type="project" value="UniProtKB-KW"/>
</dbReference>
<evidence type="ECO:0000256" key="1">
    <source>
        <dbReference type="ARBA" id="ARBA00010609"/>
    </source>
</evidence>
<dbReference type="PROSITE" id="PS00079">
    <property type="entry name" value="MULTICOPPER_OXIDASE1"/>
    <property type="match status" value="1"/>
</dbReference>
<keyword evidence="3" id="KW-0732">Signal</keyword>
<dbReference type="Pfam" id="PF07732">
    <property type="entry name" value="Cu-oxidase_3"/>
    <property type="match status" value="1"/>
</dbReference>
<keyword evidence="2" id="KW-0479">Metal-binding</keyword>
<dbReference type="GeneID" id="68359040"/>
<keyword evidence="5" id="KW-0186">Copper</keyword>
<sequence>MSERGEEGCGLLEEPETESSPPRRPPRQSMGFSELLASVSKWTVLASLVLATVLALPLLAYTRHERLPIAKHENEKQIALALHPEQHVTRGPATLVFNWTITLGTRAPDGVEKEVYLVNGQFPGPTVEARSGDRIIVDVSNRLESEGLAIHWHGLQMKGHNNMDGAVGFTQCPIPPGESFIYGFAIGKKEHDSLLINGQGHFNCSMAIPARPLVCRQISPTDIDPIFGAREKSPMRLRIVNTGTIAGFYFSVNGASVQPLAVDGACAVDARPGRSVGILYPGERIDLALSWQAGGDRKPSVNIYLDDENFSGFPNDALSPNQSFVALPEAKRGFRVEDTPLLQLGPDHRDLGSLTALSTPTAALPAKAQQTILLYMKTQKLSRFENKPLGAEGRDGWGSYNPFESKHPPAINLENPLIKDTIIVPRRGHVVVRLTADNPGIWAIHCHMLVHMGTGMVAGLHVGTSEDFDHVHDIESAAARLCKDGGGLL</sequence>
<dbReference type="CDD" id="cd04205">
    <property type="entry name" value="CuRO_2_LCC_like"/>
    <property type="match status" value="1"/>
</dbReference>